<dbReference type="RefSeq" id="WP_265990676.1">
    <property type="nucleotide sequence ID" value="NZ_CP110973.1"/>
</dbReference>
<dbReference type="Proteomes" id="UP001597116">
    <property type="component" value="Unassembled WGS sequence"/>
</dbReference>
<gene>
    <name evidence="2" type="ORF">ACFQ4C_17255</name>
</gene>
<dbReference type="InterPro" id="IPR024775">
    <property type="entry name" value="DinB-like"/>
</dbReference>
<dbReference type="Gene3D" id="1.20.120.450">
    <property type="entry name" value="dinb family like domain"/>
    <property type="match status" value="1"/>
</dbReference>
<dbReference type="SUPFAM" id="SSF109854">
    <property type="entry name" value="DinB/YfiT-like putative metalloenzymes"/>
    <property type="match status" value="1"/>
</dbReference>
<protein>
    <submittedName>
        <fullName evidence="2">DinB family protein</fullName>
    </submittedName>
</protein>
<keyword evidence="3" id="KW-1185">Reference proteome</keyword>
<feature type="domain" description="DinB-like" evidence="1">
    <location>
        <begin position="24"/>
        <end position="183"/>
    </location>
</feature>
<dbReference type="InterPro" id="IPR034660">
    <property type="entry name" value="DinB/YfiT-like"/>
</dbReference>
<dbReference type="EMBL" id="JBHTLP010000011">
    <property type="protein sequence ID" value="MFD1142877.1"/>
    <property type="molecule type" value="Genomic_DNA"/>
</dbReference>
<evidence type="ECO:0000313" key="2">
    <source>
        <dbReference type="EMBL" id="MFD1142877.1"/>
    </source>
</evidence>
<comment type="caution">
    <text evidence="2">The sequence shown here is derived from an EMBL/GenBank/DDBJ whole genome shotgun (WGS) entry which is preliminary data.</text>
</comment>
<name>A0ABW3Q6Q3_9BACT</name>
<accession>A0ABW3Q6Q3</accession>
<evidence type="ECO:0000259" key="1">
    <source>
        <dbReference type="Pfam" id="PF12867"/>
    </source>
</evidence>
<reference evidence="3" key="1">
    <citation type="journal article" date="2019" name="Int. J. Syst. Evol. Microbiol.">
        <title>The Global Catalogue of Microorganisms (GCM) 10K type strain sequencing project: providing services to taxonomists for standard genome sequencing and annotation.</title>
        <authorList>
            <consortium name="The Broad Institute Genomics Platform"/>
            <consortium name="The Broad Institute Genome Sequencing Center for Infectious Disease"/>
            <person name="Wu L."/>
            <person name="Ma J."/>
        </authorList>
    </citation>
    <scope>NUCLEOTIDE SEQUENCE [LARGE SCALE GENOMIC DNA]</scope>
    <source>
        <strain evidence="3">CCUG 55608</strain>
    </source>
</reference>
<dbReference type="Pfam" id="PF12867">
    <property type="entry name" value="DinB_2"/>
    <property type="match status" value="1"/>
</dbReference>
<organism evidence="2 3">
    <name type="scientific">Larkinella insperata</name>
    <dbReference type="NCBI Taxonomy" id="332158"/>
    <lineage>
        <taxon>Bacteria</taxon>
        <taxon>Pseudomonadati</taxon>
        <taxon>Bacteroidota</taxon>
        <taxon>Cytophagia</taxon>
        <taxon>Cytophagales</taxon>
        <taxon>Spirosomataceae</taxon>
        <taxon>Larkinella</taxon>
    </lineage>
</organism>
<sequence length="200" mass="22501">MPTFTPSALLDQLTAETHALIQIVENEFSTLPNDALNWPPAPERWSIAQCLEHLNSYGQYYLPKLKRAIERGEQEPIPATERFRSGWLGNYFANSMRPKADGSIGLKAKAVKEHTPAAELDAKAVMAVFQGQQRELLSLLERARRVDMQKLRVPISIARFIRLSVGDTLRFLIAHEQRHILQAQRVAAASNLCSDSSIKL</sequence>
<evidence type="ECO:0000313" key="3">
    <source>
        <dbReference type="Proteomes" id="UP001597116"/>
    </source>
</evidence>
<proteinExistence type="predicted"/>